<dbReference type="PANTHER" id="PTHR43499">
    <property type="entry name" value="ABC TRANSPORTER I FAMILY MEMBER 1"/>
    <property type="match status" value="1"/>
</dbReference>
<keyword evidence="9" id="KW-1185">Reference proteome</keyword>
<evidence type="ECO:0000313" key="9">
    <source>
        <dbReference type="Proteomes" id="UP000008743"/>
    </source>
</evidence>
<dbReference type="GO" id="GO:0016887">
    <property type="term" value="F:ATP hydrolysis activity"/>
    <property type="evidence" value="ECO:0007669"/>
    <property type="project" value="InterPro"/>
</dbReference>
<dbReference type="AlphaFoldDB" id="A0A0D2U5D7"/>
<evidence type="ECO:0000256" key="3">
    <source>
        <dbReference type="ARBA" id="ARBA00022748"/>
    </source>
</evidence>
<dbReference type="InterPro" id="IPR005895">
    <property type="entry name" value="ABC_transptr_haem_export_CcmA"/>
</dbReference>
<organism evidence="8 9">
    <name type="scientific">Capsaspora owczarzaki (strain ATCC 30864)</name>
    <dbReference type="NCBI Taxonomy" id="595528"/>
    <lineage>
        <taxon>Eukaryota</taxon>
        <taxon>Filasterea</taxon>
        <taxon>Capsaspora</taxon>
    </lineage>
</organism>
<dbReference type="GO" id="GO:0017004">
    <property type="term" value="P:cytochrome complex assembly"/>
    <property type="evidence" value="ECO:0007669"/>
    <property type="project" value="UniProtKB-KW"/>
</dbReference>
<keyword evidence="5" id="KW-1278">Translocase</keyword>
<dbReference type="SUPFAM" id="SSF52540">
    <property type="entry name" value="P-loop containing nucleoside triphosphate hydrolases"/>
    <property type="match status" value="1"/>
</dbReference>
<dbReference type="InterPro" id="IPR003593">
    <property type="entry name" value="AAA+_ATPase"/>
</dbReference>
<keyword evidence="6" id="KW-0472">Membrane</keyword>
<dbReference type="RefSeq" id="XP_004364551.1">
    <property type="nucleotide sequence ID" value="XM_004364494.2"/>
</dbReference>
<dbReference type="InterPro" id="IPR003439">
    <property type="entry name" value="ABC_transporter-like_ATP-bd"/>
</dbReference>
<dbReference type="Proteomes" id="UP000008743">
    <property type="component" value="Unassembled WGS sequence"/>
</dbReference>
<keyword evidence="4" id="KW-0067">ATP-binding</keyword>
<protein>
    <submittedName>
        <fullName evidence="8">Heme ABC exporter</fullName>
    </submittedName>
</protein>
<dbReference type="OMA" id="NLAWLCA"/>
<dbReference type="OrthoDB" id="66620at2759"/>
<dbReference type="GO" id="GO:0005524">
    <property type="term" value="F:ATP binding"/>
    <property type="evidence" value="ECO:0007669"/>
    <property type="project" value="UniProtKB-KW"/>
</dbReference>
<evidence type="ECO:0000256" key="5">
    <source>
        <dbReference type="ARBA" id="ARBA00022967"/>
    </source>
</evidence>
<keyword evidence="2" id="KW-0547">Nucleotide-binding</keyword>
<feature type="domain" description="ABC transporter" evidence="7">
    <location>
        <begin position="1"/>
        <end position="195"/>
    </location>
</feature>
<dbReference type="PROSITE" id="PS50893">
    <property type="entry name" value="ABC_TRANSPORTER_2"/>
    <property type="match status" value="1"/>
</dbReference>
<dbReference type="SMART" id="SM00382">
    <property type="entry name" value="AAA"/>
    <property type="match status" value="1"/>
</dbReference>
<evidence type="ECO:0000313" key="8">
    <source>
        <dbReference type="EMBL" id="KJE90361.1"/>
    </source>
</evidence>
<dbReference type="STRING" id="595528.A0A0D2U5D7"/>
<dbReference type="InParanoid" id="A0A0D2U5D7"/>
<sequence>MEEGSLIFKNVSFSLPAGGAMLVQGANGAGKTSLLDMIVGDLPPVAGRLIWDSVLCDSGGLQLKRWEAERFCWFEDPGLPQITPNITVQQQIELFSINSNTHYSATHVLKLMRLWELRDLMTNILSTGQRKRLALSRLALVARPVWLLDEPTLGLDTQSIALLEAMIRDHRQRGGMLIIASHADIALENAVSLRM</sequence>
<keyword evidence="3" id="KW-0201">Cytochrome c-type biogenesis</keyword>
<dbReference type="Pfam" id="PF00005">
    <property type="entry name" value="ABC_tran"/>
    <property type="match status" value="1"/>
</dbReference>
<keyword evidence="1" id="KW-0813">Transport</keyword>
<evidence type="ECO:0000259" key="7">
    <source>
        <dbReference type="PROSITE" id="PS50893"/>
    </source>
</evidence>
<accession>A0A0D2U5D7</accession>
<evidence type="ECO:0000256" key="2">
    <source>
        <dbReference type="ARBA" id="ARBA00022741"/>
    </source>
</evidence>
<evidence type="ECO:0000256" key="6">
    <source>
        <dbReference type="ARBA" id="ARBA00023136"/>
    </source>
</evidence>
<gene>
    <name evidence="8" type="ORF">CAOG_001683</name>
</gene>
<dbReference type="eggNOG" id="KOG0059">
    <property type="taxonomic scope" value="Eukaryota"/>
</dbReference>
<dbReference type="NCBIfam" id="TIGR01189">
    <property type="entry name" value="ccmA"/>
    <property type="match status" value="1"/>
</dbReference>
<dbReference type="Gene3D" id="3.40.50.300">
    <property type="entry name" value="P-loop containing nucleotide triphosphate hydrolases"/>
    <property type="match status" value="1"/>
</dbReference>
<dbReference type="InterPro" id="IPR027417">
    <property type="entry name" value="P-loop_NTPase"/>
</dbReference>
<name>A0A0D2U5D7_CAPO3</name>
<dbReference type="FunCoup" id="A0A0D2U5D7">
    <property type="interactions" value="78"/>
</dbReference>
<dbReference type="EMBL" id="KE346361">
    <property type="protein sequence ID" value="KJE90361.1"/>
    <property type="molecule type" value="Genomic_DNA"/>
</dbReference>
<dbReference type="PhylomeDB" id="A0A0D2U5D7"/>
<dbReference type="PANTHER" id="PTHR43499:SF1">
    <property type="entry name" value="ABC TRANSPORTER I FAMILY MEMBER 1"/>
    <property type="match status" value="1"/>
</dbReference>
<reference evidence="9" key="1">
    <citation type="submission" date="2011-02" db="EMBL/GenBank/DDBJ databases">
        <title>The Genome Sequence of Capsaspora owczarzaki ATCC 30864.</title>
        <authorList>
            <person name="Russ C."/>
            <person name="Cuomo C."/>
            <person name="Burger G."/>
            <person name="Gray M.W."/>
            <person name="Holland P.W.H."/>
            <person name="King N."/>
            <person name="Lang F.B.F."/>
            <person name="Roger A.J."/>
            <person name="Ruiz-Trillo I."/>
            <person name="Young S.K."/>
            <person name="Zeng Q."/>
            <person name="Gargeya S."/>
            <person name="Alvarado L."/>
            <person name="Berlin A."/>
            <person name="Chapman S.B."/>
            <person name="Chen Z."/>
            <person name="Freedman E."/>
            <person name="Gellesch M."/>
            <person name="Goldberg J."/>
            <person name="Griggs A."/>
            <person name="Gujja S."/>
            <person name="Heilman E."/>
            <person name="Heiman D."/>
            <person name="Howarth C."/>
            <person name="Mehta T."/>
            <person name="Neiman D."/>
            <person name="Pearson M."/>
            <person name="Roberts A."/>
            <person name="Saif S."/>
            <person name="Shea T."/>
            <person name="Shenoy N."/>
            <person name="Sisk P."/>
            <person name="Stolte C."/>
            <person name="Sykes S."/>
            <person name="White J."/>
            <person name="Yandava C."/>
            <person name="Haas B."/>
            <person name="Nusbaum C."/>
            <person name="Birren B."/>
        </authorList>
    </citation>
    <scope>NUCLEOTIDE SEQUENCE</scope>
    <source>
        <strain evidence="9">ATCC 30864</strain>
    </source>
</reference>
<dbReference type="GO" id="GO:0022857">
    <property type="term" value="F:transmembrane transporter activity"/>
    <property type="evidence" value="ECO:0007669"/>
    <property type="project" value="InterPro"/>
</dbReference>
<evidence type="ECO:0000256" key="1">
    <source>
        <dbReference type="ARBA" id="ARBA00022448"/>
    </source>
</evidence>
<proteinExistence type="predicted"/>
<evidence type="ECO:0000256" key="4">
    <source>
        <dbReference type="ARBA" id="ARBA00022840"/>
    </source>
</evidence>